<sequence>MKYNKLLCLALVFTILLGCAPFQTTYKEDEKTSNWDYPTQKEKDKSFFLIGDAGYSQPGGTSLGLLAFKTFLDSVKSKDNYAVFLGDNIYPAGMPPKGDKLRSQSEYRLDAQLDAVENFDGKVIFLPGNHDWYNEGLEGLERQEKYFEERLKDKKVFHPTDGCAFESFEIGDNIQLLVLDSQWYLEDWDKHPTINDKCPQLKSREAVLLEIEGELKKNNDKTIIFALHHPLYTNGVHGGQYAPVKHLYPSQKKIPLPILGSLAMQIRTSGGVSKQDRQNDKYKGLVKRLATLAQDNDRVIFASGHEHSLQYIINENIKQIVSGSGSKASYAVLSNDGLFSHPGQGFVVLDVFKDGSSWASFYGSEKGKPVLLYQKEVHEAPKDFDVSTLPDTFNPVTKASVYRSEDTDRSDTYESIWGDRYRDVYGANIDVQTVNLDTLYGGMTVDRKGGGHQTRSLRLKTKDGRDFNMRALRKSAVQFLQTTAFKNSYIEEDFKNTIAEDILYDFYTAAHPYGFMAIPTLSDAIGLYHTNPKLFYVPKQKALGKYNNEYGDEIYMIVERPEENHADVESFGKPNDIESTADVYERLRRDEKYKIDEPAYIKARIFDMLVGDWDRHQDQWRWSEFEKEDGTHVFQPIPRDRDQVFSNFDGAFFSTLRGLIGFTNQFAEYGENVDNVKWFNSAAVGLDRSLIQNKGKEEWLAQARYIKENITDEVIEEAFSKMPLEAQELTKESLVEKMKGRRDNIVNITERYYNYVSQLAIITATDKDDYIDITRLEDGKTRVKITRNKDGERADVVSDKTYSKDETKELWIYGLDDDDVFTVTGDGNRPIFTRIIGGQNNDIYDIQEGKRIKVYDYKSKPNTVKEKGGANFSFSDNYEVNNYNKDKKIVRQNVLLPGFGFNPDDGFRLGLQNIYTINSFRRNPFTQQHTISGGFYFATSGFDVKYTGEFANVLGNFNLFVGGEFTSENFSENFFGFGNETVNNDDDLSMDYNRVKIGKLIGKVGAIKRGDFGSTLKYTASIEGIEIEDTANRFVTDQFIPAGASFYDREFFLGAEAMFRYESYDNTLNPTRGMKFELSGGGKYSLEDENAYAYIKPYLGFFNALTNNRKLVLKTKAQGQVNLGDEFEFYQAAHSGGNTGNRAYRTQRFSGESALTFGGDLRYSFDQFKTSFLPFQIGVFTGIDTGRVWFDGEDSDKWHSSYGGGFWVNSADAINGTFNLFTGEDGLRFSFGFGFKF</sequence>
<evidence type="ECO:0000256" key="2">
    <source>
        <dbReference type="ARBA" id="ARBA00022801"/>
    </source>
</evidence>
<protein>
    <recommendedName>
        <fullName evidence="4">Calcineurin-like phosphoesterase domain-containing protein</fullName>
    </recommendedName>
</protein>
<gene>
    <name evidence="5" type="ordered locus">CA2559_13193</name>
</gene>
<reference evidence="5 6" key="1">
    <citation type="journal article" date="2010" name="J. Bacteriol.">
        <title>The complete genome sequence of Croceibacter atlanticus HTCC2559T.</title>
        <authorList>
            <person name="Oh H.M."/>
            <person name="Kang I."/>
            <person name="Ferriera S."/>
            <person name="Giovannoni S.J."/>
            <person name="Cho J.C."/>
        </authorList>
    </citation>
    <scope>NUCLEOTIDE SEQUENCE [LARGE SCALE GENOMIC DNA]</scope>
    <source>
        <strain evidence="6">ATCC BAA-628 / HTCC2559 / KCTC 12090</strain>
    </source>
</reference>
<feature type="domain" description="Calcineurin-like phosphoesterase" evidence="4">
    <location>
        <begin position="65"/>
        <end position="242"/>
    </location>
</feature>
<dbReference type="GeneID" id="89454350"/>
<name>A3UB11_CROAH</name>
<dbReference type="SUPFAM" id="SSF56300">
    <property type="entry name" value="Metallo-dependent phosphatases"/>
    <property type="match status" value="1"/>
</dbReference>
<dbReference type="STRING" id="216432.CA2559_13193"/>
<organism evidence="5 6">
    <name type="scientific">Croceibacter atlanticus (strain ATCC BAA-628 / JCM 21780 / CIP 108009 / IAM 15332 / KCTC 12090 / HTCC2559)</name>
    <dbReference type="NCBI Taxonomy" id="216432"/>
    <lineage>
        <taxon>Bacteria</taxon>
        <taxon>Pseudomonadati</taxon>
        <taxon>Bacteroidota</taxon>
        <taxon>Flavobacteriia</taxon>
        <taxon>Flavobacteriales</taxon>
        <taxon>Flavobacteriaceae</taxon>
        <taxon>Croceibacter</taxon>
    </lineage>
</organism>
<dbReference type="eggNOG" id="COG1409">
    <property type="taxonomic scope" value="Bacteria"/>
</dbReference>
<evidence type="ECO:0000313" key="5">
    <source>
        <dbReference type="EMBL" id="EAP86997.1"/>
    </source>
</evidence>
<dbReference type="InterPro" id="IPR004843">
    <property type="entry name" value="Calcineurin-like_PHP"/>
</dbReference>
<evidence type="ECO:0000259" key="4">
    <source>
        <dbReference type="Pfam" id="PF00149"/>
    </source>
</evidence>
<dbReference type="OrthoDB" id="333971at2"/>
<dbReference type="Proteomes" id="UP000002297">
    <property type="component" value="Chromosome"/>
</dbReference>
<proteinExistence type="predicted"/>
<dbReference type="InterPro" id="IPR051558">
    <property type="entry name" value="Metallophosphoesterase_PAP"/>
</dbReference>
<keyword evidence="1 3" id="KW-0732">Signal</keyword>
<dbReference type="RefSeq" id="WP_013188378.1">
    <property type="nucleotide sequence ID" value="NC_014230.1"/>
</dbReference>
<dbReference type="PROSITE" id="PS51257">
    <property type="entry name" value="PROKAR_LIPOPROTEIN"/>
    <property type="match status" value="1"/>
</dbReference>
<dbReference type="PANTHER" id="PTHR10161:SF14">
    <property type="entry name" value="TARTRATE-RESISTANT ACID PHOSPHATASE TYPE 5"/>
    <property type="match status" value="1"/>
</dbReference>
<evidence type="ECO:0000313" key="6">
    <source>
        <dbReference type="Proteomes" id="UP000002297"/>
    </source>
</evidence>
<feature type="signal peptide" evidence="3">
    <location>
        <begin position="1"/>
        <end position="24"/>
    </location>
</feature>
<accession>A3UB11</accession>
<dbReference type="eggNOG" id="COG4775">
    <property type="taxonomic scope" value="Bacteria"/>
</dbReference>
<dbReference type="Pfam" id="PF00149">
    <property type="entry name" value="Metallophos"/>
    <property type="match status" value="1"/>
</dbReference>
<dbReference type="AlphaFoldDB" id="A3UB11"/>
<dbReference type="EMBL" id="CP002046">
    <property type="protein sequence ID" value="EAP86997.1"/>
    <property type="molecule type" value="Genomic_DNA"/>
</dbReference>
<feature type="chain" id="PRO_5002660967" description="Calcineurin-like phosphoesterase domain-containing protein" evidence="3">
    <location>
        <begin position="25"/>
        <end position="1237"/>
    </location>
</feature>
<dbReference type="Gene3D" id="3.60.21.10">
    <property type="match status" value="1"/>
</dbReference>
<keyword evidence="2" id="KW-0378">Hydrolase</keyword>
<dbReference type="KEGG" id="cat:CA2559_13193"/>
<evidence type="ECO:0000256" key="3">
    <source>
        <dbReference type="SAM" id="SignalP"/>
    </source>
</evidence>
<dbReference type="HOGENOM" id="CLU_007496_0_0_10"/>
<dbReference type="PANTHER" id="PTHR10161">
    <property type="entry name" value="TARTRATE-RESISTANT ACID PHOSPHATASE TYPE 5"/>
    <property type="match status" value="1"/>
</dbReference>
<dbReference type="GO" id="GO:0016787">
    <property type="term" value="F:hydrolase activity"/>
    <property type="evidence" value="ECO:0007669"/>
    <property type="project" value="UniProtKB-KW"/>
</dbReference>
<dbReference type="InterPro" id="IPR029052">
    <property type="entry name" value="Metallo-depent_PP-like"/>
</dbReference>
<evidence type="ECO:0000256" key="1">
    <source>
        <dbReference type="ARBA" id="ARBA00022729"/>
    </source>
</evidence>
<keyword evidence="6" id="KW-1185">Reference proteome</keyword>